<name>A0AA38S3X4_9PEZI</name>
<dbReference type="AlphaFoldDB" id="A0AA38S3X4"/>
<protein>
    <submittedName>
        <fullName evidence="2">Uncharacterized protein</fullName>
    </submittedName>
</protein>
<feature type="region of interest" description="Disordered" evidence="1">
    <location>
        <begin position="170"/>
        <end position="199"/>
    </location>
</feature>
<gene>
    <name evidence="2" type="ORF">NKR19_g3291</name>
</gene>
<feature type="compositionally biased region" description="Low complexity" evidence="1">
    <location>
        <begin position="13"/>
        <end position="30"/>
    </location>
</feature>
<organism evidence="2 3">
    <name type="scientific">Coniochaeta hoffmannii</name>
    <dbReference type="NCBI Taxonomy" id="91930"/>
    <lineage>
        <taxon>Eukaryota</taxon>
        <taxon>Fungi</taxon>
        <taxon>Dikarya</taxon>
        <taxon>Ascomycota</taxon>
        <taxon>Pezizomycotina</taxon>
        <taxon>Sordariomycetes</taxon>
        <taxon>Sordariomycetidae</taxon>
        <taxon>Coniochaetales</taxon>
        <taxon>Coniochaetaceae</taxon>
        <taxon>Coniochaeta</taxon>
    </lineage>
</organism>
<proteinExistence type="predicted"/>
<feature type="compositionally biased region" description="Low complexity" evidence="1">
    <location>
        <begin position="68"/>
        <end position="81"/>
    </location>
</feature>
<feature type="region of interest" description="Disordered" evidence="1">
    <location>
        <begin position="1"/>
        <end position="153"/>
    </location>
</feature>
<feature type="compositionally biased region" description="Low complexity" evidence="1">
    <location>
        <begin position="38"/>
        <end position="54"/>
    </location>
</feature>
<keyword evidence="3" id="KW-1185">Reference proteome</keyword>
<accession>A0AA38S3X4</accession>
<sequence length="199" mass="20849">MTIKERFQRLVSRKSLSSGHSSSSSNSDPSDAPPIPYASSSGTSTPTSATIPISAHPPAINPSPTAISASLSKTSPASASSFQNTTGGFLHKTLTWRSSRGGSSSGGAATKKEKKRSSGRSSDRKGRDAAAGLAAARRRVHPSERPLTEANLRQQEALSAFKWEFGRSRRRDSLGAWSDESGISPCGSRRPSLISPPGA</sequence>
<dbReference type="Proteomes" id="UP001174691">
    <property type="component" value="Unassembled WGS sequence"/>
</dbReference>
<evidence type="ECO:0000256" key="1">
    <source>
        <dbReference type="SAM" id="MobiDB-lite"/>
    </source>
</evidence>
<reference evidence="2" key="1">
    <citation type="submission" date="2022-07" db="EMBL/GenBank/DDBJ databases">
        <title>Fungi with potential for degradation of polypropylene.</title>
        <authorList>
            <person name="Gostincar C."/>
        </authorList>
    </citation>
    <scope>NUCLEOTIDE SEQUENCE</scope>
    <source>
        <strain evidence="2">EXF-13287</strain>
    </source>
</reference>
<evidence type="ECO:0000313" key="3">
    <source>
        <dbReference type="Proteomes" id="UP001174691"/>
    </source>
</evidence>
<dbReference type="EMBL" id="JANBVN010000036">
    <property type="protein sequence ID" value="KAJ9158437.1"/>
    <property type="molecule type" value="Genomic_DNA"/>
</dbReference>
<comment type="caution">
    <text evidence="2">The sequence shown here is derived from an EMBL/GenBank/DDBJ whole genome shotgun (WGS) entry which is preliminary data.</text>
</comment>
<evidence type="ECO:0000313" key="2">
    <source>
        <dbReference type="EMBL" id="KAJ9158437.1"/>
    </source>
</evidence>